<evidence type="ECO:0000313" key="2">
    <source>
        <dbReference type="EMBL" id="GAA2061627.1"/>
    </source>
</evidence>
<protein>
    <submittedName>
        <fullName evidence="2">Uncharacterized protein</fullName>
    </submittedName>
</protein>
<feature type="region of interest" description="Disordered" evidence="1">
    <location>
        <begin position="1"/>
        <end position="26"/>
    </location>
</feature>
<comment type="caution">
    <text evidence="2">The sequence shown here is derived from an EMBL/GenBank/DDBJ whole genome shotgun (WGS) entry which is preliminary data.</text>
</comment>
<evidence type="ECO:0000313" key="3">
    <source>
        <dbReference type="Proteomes" id="UP001500751"/>
    </source>
</evidence>
<reference evidence="2 3" key="1">
    <citation type="journal article" date="2019" name="Int. J. Syst. Evol. Microbiol.">
        <title>The Global Catalogue of Microorganisms (GCM) 10K type strain sequencing project: providing services to taxonomists for standard genome sequencing and annotation.</title>
        <authorList>
            <consortium name="The Broad Institute Genomics Platform"/>
            <consortium name="The Broad Institute Genome Sequencing Center for Infectious Disease"/>
            <person name="Wu L."/>
            <person name="Ma J."/>
        </authorList>
    </citation>
    <scope>NUCLEOTIDE SEQUENCE [LARGE SCALE GENOMIC DNA]</scope>
    <source>
        <strain evidence="2 3">JCM 16014</strain>
    </source>
</reference>
<dbReference type="Proteomes" id="UP001500751">
    <property type="component" value="Unassembled WGS sequence"/>
</dbReference>
<name>A0ABN2VGX6_9ACTN</name>
<dbReference type="RefSeq" id="WP_344671510.1">
    <property type="nucleotide sequence ID" value="NZ_BAAAQN010000083.1"/>
</dbReference>
<proteinExistence type="predicted"/>
<accession>A0ABN2VGX6</accession>
<sequence length="225" mass="24422">MEPAVTGDAADDATKTADVDADADTEDFDDDEDLLLSYLAQCPITDATAATLAAAAQIDLTKVDEADRALVGLGFLKDGIEVDGAWYRLPEGHLVYGDYTVAVPFAYSYGLGGELNPEDYWGTLPGWSSAEEEPDQFRSLIEDAVQAFTRALGAPPERDGRTRQPFANRIAAWRVGGNVLIVSEGKEPYSYWQDDQALVIITAAPGDPGDPLPEDVNDMERLRNY</sequence>
<dbReference type="EMBL" id="BAAAQN010000083">
    <property type="protein sequence ID" value="GAA2061627.1"/>
    <property type="molecule type" value="Genomic_DNA"/>
</dbReference>
<gene>
    <name evidence="2" type="ORF">GCM10009839_85900</name>
</gene>
<keyword evidence="3" id="KW-1185">Reference proteome</keyword>
<organism evidence="2 3">
    <name type="scientific">Catenulispora yoronensis</name>
    <dbReference type="NCBI Taxonomy" id="450799"/>
    <lineage>
        <taxon>Bacteria</taxon>
        <taxon>Bacillati</taxon>
        <taxon>Actinomycetota</taxon>
        <taxon>Actinomycetes</taxon>
        <taxon>Catenulisporales</taxon>
        <taxon>Catenulisporaceae</taxon>
        <taxon>Catenulispora</taxon>
    </lineage>
</organism>
<evidence type="ECO:0000256" key="1">
    <source>
        <dbReference type="SAM" id="MobiDB-lite"/>
    </source>
</evidence>